<dbReference type="HOGENOM" id="CLU_2981942_0_0_1"/>
<reference evidence="3" key="2">
    <citation type="submission" date="2013-12" db="EMBL/GenBank/DDBJ databases">
        <authorList>
            <person name="Yu Y."/>
            <person name="Lee S."/>
            <person name="de Baynast K."/>
            <person name="Wissotski M."/>
            <person name="Liu L."/>
            <person name="Talag J."/>
            <person name="Goicoechea J."/>
            <person name="Angelova A."/>
            <person name="Jetty R."/>
            <person name="Kudrna D."/>
            <person name="Golser W."/>
            <person name="Rivera L."/>
            <person name="Zhang J."/>
            <person name="Wing R."/>
        </authorList>
    </citation>
    <scope>NUCLEOTIDE SEQUENCE</scope>
</reference>
<evidence type="ECO:0000256" key="1">
    <source>
        <dbReference type="SAM" id="Phobius"/>
    </source>
</evidence>
<keyword evidence="1" id="KW-1133">Transmembrane helix</keyword>
<accession>A0A0D9X5L7</accession>
<organism evidence="2 3">
    <name type="scientific">Leersia perrieri</name>
    <dbReference type="NCBI Taxonomy" id="77586"/>
    <lineage>
        <taxon>Eukaryota</taxon>
        <taxon>Viridiplantae</taxon>
        <taxon>Streptophyta</taxon>
        <taxon>Embryophyta</taxon>
        <taxon>Tracheophyta</taxon>
        <taxon>Spermatophyta</taxon>
        <taxon>Magnoliopsida</taxon>
        <taxon>Liliopsida</taxon>
        <taxon>Poales</taxon>
        <taxon>Poaceae</taxon>
        <taxon>BOP clade</taxon>
        <taxon>Oryzoideae</taxon>
        <taxon>Oryzeae</taxon>
        <taxon>Oryzinae</taxon>
        <taxon>Leersia</taxon>
    </lineage>
</organism>
<protein>
    <submittedName>
        <fullName evidence="2">Uncharacterized protein</fullName>
    </submittedName>
</protein>
<evidence type="ECO:0000313" key="3">
    <source>
        <dbReference type="Proteomes" id="UP000032180"/>
    </source>
</evidence>
<evidence type="ECO:0000313" key="2">
    <source>
        <dbReference type="EnsemblPlants" id="LPERR08G06180.1"/>
    </source>
</evidence>
<feature type="transmembrane region" description="Helical" evidence="1">
    <location>
        <begin position="34"/>
        <end position="55"/>
    </location>
</feature>
<keyword evidence="1" id="KW-0812">Transmembrane</keyword>
<name>A0A0D9X5L7_9ORYZ</name>
<dbReference type="EnsemblPlants" id="LPERR08G06180.1">
    <property type="protein sequence ID" value="LPERR08G06180.1"/>
    <property type="gene ID" value="LPERR08G06180"/>
</dbReference>
<sequence length="58" mass="6208">MLVVATTYSGSILSSVSGAGEKNIILDNEEKKSGGVTPMVCPTVNILALYLLFFLRMD</sequence>
<reference evidence="2" key="3">
    <citation type="submission" date="2015-04" db="UniProtKB">
        <authorList>
            <consortium name="EnsemblPlants"/>
        </authorList>
    </citation>
    <scope>IDENTIFICATION</scope>
</reference>
<dbReference type="Proteomes" id="UP000032180">
    <property type="component" value="Chromosome 8"/>
</dbReference>
<proteinExistence type="predicted"/>
<reference evidence="2 3" key="1">
    <citation type="submission" date="2012-08" db="EMBL/GenBank/DDBJ databases">
        <title>Oryza genome evolution.</title>
        <authorList>
            <person name="Wing R.A."/>
        </authorList>
    </citation>
    <scope>NUCLEOTIDE SEQUENCE</scope>
</reference>
<keyword evidence="1" id="KW-0472">Membrane</keyword>
<keyword evidence="3" id="KW-1185">Reference proteome</keyword>
<dbReference type="Gramene" id="LPERR08G06180.1">
    <property type="protein sequence ID" value="LPERR08G06180.1"/>
    <property type="gene ID" value="LPERR08G06180"/>
</dbReference>
<dbReference type="AlphaFoldDB" id="A0A0D9X5L7"/>